<protein>
    <recommendedName>
        <fullName evidence="4">MFS transporter</fullName>
    </recommendedName>
</protein>
<feature type="transmembrane region" description="Helical" evidence="1">
    <location>
        <begin position="21"/>
        <end position="39"/>
    </location>
</feature>
<dbReference type="Proteomes" id="UP000005953">
    <property type="component" value="Unassembled WGS sequence"/>
</dbReference>
<keyword evidence="1" id="KW-0472">Membrane</keyword>
<organism evidence="2 3">
    <name type="scientific">Reinekea blandensis MED297</name>
    <dbReference type="NCBI Taxonomy" id="314283"/>
    <lineage>
        <taxon>Bacteria</taxon>
        <taxon>Pseudomonadati</taxon>
        <taxon>Pseudomonadota</taxon>
        <taxon>Gammaproteobacteria</taxon>
        <taxon>Oceanospirillales</taxon>
        <taxon>Saccharospirillaceae</taxon>
        <taxon>Reinekea</taxon>
    </lineage>
</organism>
<keyword evidence="1" id="KW-1133">Transmembrane helix</keyword>
<feature type="transmembrane region" description="Helical" evidence="1">
    <location>
        <begin position="45"/>
        <end position="63"/>
    </location>
</feature>
<keyword evidence="3" id="KW-1185">Reference proteome</keyword>
<comment type="caution">
    <text evidence="2">The sequence shown here is derived from an EMBL/GenBank/DDBJ whole genome shotgun (WGS) entry which is preliminary data.</text>
</comment>
<feature type="transmembrane region" description="Helical" evidence="1">
    <location>
        <begin position="159"/>
        <end position="182"/>
    </location>
</feature>
<accession>A4BE33</accession>
<name>A4BE33_9GAMM</name>
<dbReference type="STRING" id="314283.MED297_12307"/>
<evidence type="ECO:0000313" key="3">
    <source>
        <dbReference type="Proteomes" id="UP000005953"/>
    </source>
</evidence>
<feature type="transmembrane region" description="Helical" evidence="1">
    <location>
        <begin position="75"/>
        <end position="92"/>
    </location>
</feature>
<dbReference type="RefSeq" id="WP_008042158.1">
    <property type="nucleotide sequence ID" value="NZ_CH724149.1"/>
</dbReference>
<dbReference type="EMBL" id="AAOE01000009">
    <property type="protein sequence ID" value="EAR09511.1"/>
    <property type="molecule type" value="Genomic_DNA"/>
</dbReference>
<evidence type="ECO:0000313" key="2">
    <source>
        <dbReference type="EMBL" id="EAR09511.1"/>
    </source>
</evidence>
<evidence type="ECO:0000256" key="1">
    <source>
        <dbReference type="SAM" id="Phobius"/>
    </source>
</evidence>
<dbReference type="HOGENOM" id="CLU_090906_0_0_6"/>
<evidence type="ECO:0008006" key="4">
    <source>
        <dbReference type="Google" id="ProtNLM"/>
    </source>
</evidence>
<dbReference type="NCBIfam" id="NF041646">
    <property type="entry name" value="VC0807_fam"/>
    <property type="match status" value="1"/>
</dbReference>
<dbReference type="InterPro" id="IPR016870">
    <property type="entry name" value="UCP028137"/>
</dbReference>
<feature type="transmembrane region" description="Helical" evidence="1">
    <location>
        <begin position="202"/>
        <end position="223"/>
    </location>
</feature>
<proteinExistence type="predicted"/>
<dbReference type="AlphaFoldDB" id="A4BE33"/>
<dbReference type="PIRSF" id="PIRSF028137">
    <property type="entry name" value="UCP028137"/>
    <property type="match status" value="1"/>
</dbReference>
<sequence>MSERHSSQSATGAGQPHKGGFFSNLLFNIIIPVVILTKFSGETQLGPLWSIVVALAFPIGYGLWEMRLTGKVNGFSVLGVVSVILTGGISLLQLDPKYIAIKEAAIPGIIGLAVIVSQKSHRSLVKILIFNEQIIRIEKVHHALAERGKTGEFEKRMTVVTYIVACSFFLSSALNYLLAKIVLQSPPGTTAFSEELGRMTALSYPVIVIPSMVVLLGAIWYLFTQLKKLTGLPLEELMVDGSKEDR</sequence>
<keyword evidence="1" id="KW-0812">Transmembrane</keyword>
<feature type="transmembrane region" description="Helical" evidence="1">
    <location>
        <begin position="98"/>
        <end position="116"/>
    </location>
</feature>
<dbReference type="OrthoDB" id="188353at2"/>
<gene>
    <name evidence="2" type="ORF">MED297_12307</name>
</gene>
<reference evidence="2 3" key="1">
    <citation type="submission" date="2006-02" db="EMBL/GenBank/DDBJ databases">
        <authorList>
            <person name="Pinhassi J."/>
            <person name="Pedros-Alio C."/>
            <person name="Ferriera S."/>
            <person name="Johnson J."/>
            <person name="Kravitz S."/>
            <person name="Halpern A."/>
            <person name="Remington K."/>
            <person name="Beeson K."/>
            <person name="Tran B."/>
            <person name="Rogers Y.-H."/>
            <person name="Friedman R."/>
            <person name="Venter J.C."/>
        </authorList>
    </citation>
    <scope>NUCLEOTIDE SEQUENCE [LARGE SCALE GENOMIC DNA]</scope>
    <source>
        <strain evidence="2 3">MED297</strain>
    </source>
</reference>